<name>G2QBL3_THET4</name>
<dbReference type="AlphaFoldDB" id="G2QBL3"/>
<dbReference type="VEuPathDB" id="FungiDB:MYCTH_2110320"/>
<evidence type="ECO:0000313" key="3">
    <source>
        <dbReference type="Proteomes" id="UP000007322"/>
    </source>
</evidence>
<protein>
    <submittedName>
        <fullName evidence="2">Uncharacterized protein</fullName>
    </submittedName>
</protein>
<dbReference type="GeneID" id="11507827"/>
<accession>G2QBL3</accession>
<organism evidence="2 3">
    <name type="scientific">Thermothelomyces thermophilus (strain ATCC 42464 / BCRC 31852 / DSM 1799)</name>
    <name type="common">Sporotrichum thermophile</name>
    <dbReference type="NCBI Taxonomy" id="573729"/>
    <lineage>
        <taxon>Eukaryota</taxon>
        <taxon>Fungi</taxon>
        <taxon>Dikarya</taxon>
        <taxon>Ascomycota</taxon>
        <taxon>Pezizomycotina</taxon>
        <taxon>Sordariomycetes</taxon>
        <taxon>Sordariomycetidae</taxon>
        <taxon>Sordariales</taxon>
        <taxon>Chaetomiaceae</taxon>
        <taxon>Thermothelomyces</taxon>
    </lineage>
</organism>
<dbReference type="KEGG" id="mtm:MYCTH_2110320"/>
<feature type="region of interest" description="Disordered" evidence="1">
    <location>
        <begin position="149"/>
        <end position="184"/>
    </location>
</feature>
<dbReference type="EMBL" id="CP003004">
    <property type="protein sequence ID" value="AEO57956.1"/>
    <property type="molecule type" value="Genomic_DNA"/>
</dbReference>
<dbReference type="Proteomes" id="UP000007322">
    <property type="component" value="Chromosome 3"/>
</dbReference>
<evidence type="ECO:0000313" key="2">
    <source>
        <dbReference type="EMBL" id="AEO57956.1"/>
    </source>
</evidence>
<keyword evidence="3" id="KW-1185">Reference proteome</keyword>
<dbReference type="InParanoid" id="G2QBL3"/>
<dbReference type="HOGENOM" id="CLU_1469192_0_0_1"/>
<evidence type="ECO:0000256" key="1">
    <source>
        <dbReference type="SAM" id="MobiDB-lite"/>
    </source>
</evidence>
<gene>
    <name evidence="2" type="ORF">MYCTH_2110320</name>
</gene>
<proteinExistence type="predicted"/>
<sequence>MYSMCQSLSLSLSLPQKRSPEIGLLVASNYQALGRSNVKTFARSSGGEHATQEDPLLQSTHTSVVLYITPYSDNGFRSSRFWARFGYTYLLHDEHWNDKAGLHEATSSMLDQMQPHATWPSTDLRGQVPRVDERSAGFICVYGYTEPLSPPGLGLDPGPREPNIRYPSTPVKRDGYRELASAPG</sequence>
<reference evidence="2 3" key="1">
    <citation type="journal article" date="2011" name="Nat. Biotechnol.">
        <title>Comparative genomic analysis of the thermophilic biomass-degrading fungi Myceliophthora thermophila and Thielavia terrestris.</title>
        <authorList>
            <person name="Berka R.M."/>
            <person name="Grigoriev I.V."/>
            <person name="Otillar R."/>
            <person name="Salamov A."/>
            <person name="Grimwood J."/>
            <person name="Reid I."/>
            <person name="Ishmael N."/>
            <person name="John T."/>
            <person name="Darmond C."/>
            <person name="Moisan M.-C."/>
            <person name="Henrissat B."/>
            <person name="Coutinho P.M."/>
            <person name="Lombard V."/>
            <person name="Natvig D.O."/>
            <person name="Lindquist E."/>
            <person name="Schmutz J."/>
            <person name="Lucas S."/>
            <person name="Harris P."/>
            <person name="Powlowski J."/>
            <person name="Bellemare A."/>
            <person name="Taylor D."/>
            <person name="Butler G."/>
            <person name="de Vries R.P."/>
            <person name="Allijn I.E."/>
            <person name="van den Brink J."/>
            <person name="Ushinsky S."/>
            <person name="Storms R."/>
            <person name="Powell A.J."/>
            <person name="Paulsen I.T."/>
            <person name="Elbourne L.D.H."/>
            <person name="Baker S.E."/>
            <person name="Magnuson J."/>
            <person name="LaBoissiere S."/>
            <person name="Clutterbuck A.J."/>
            <person name="Martinez D."/>
            <person name="Wogulis M."/>
            <person name="de Leon A.L."/>
            <person name="Rey M.W."/>
            <person name="Tsang A."/>
        </authorList>
    </citation>
    <scope>NUCLEOTIDE SEQUENCE [LARGE SCALE GENOMIC DNA]</scope>
    <source>
        <strain evidence="3">ATCC 42464 / BCRC 31852 / DSM 1799</strain>
    </source>
</reference>
<dbReference type="RefSeq" id="XP_003663201.1">
    <property type="nucleotide sequence ID" value="XM_003663153.1"/>
</dbReference>